<accession>A0A3N4IPC9</accession>
<feature type="domain" description="C2H2-type" evidence="11">
    <location>
        <begin position="253"/>
        <end position="280"/>
    </location>
</feature>
<dbReference type="PROSITE" id="PS50157">
    <property type="entry name" value="ZINC_FINGER_C2H2_2"/>
    <property type="match status" value="3"/>
</dbReference>
<protein>
    <recommendedName>
        <fullName evidence="11">C2H2-type domain-containing protein</fullName>
    </recommendedName>
</protein>
<evidence type="ECO:0000256" key="8">
    <source>
        <dbReference type="ARBA" id="ARBA00023242"/>
    </source>
</evidence>
<keyword evidence="5" id="KW-0862">Zinc</keyword>
<feature type="domain" description="C2H2-type" evidence="11">
    <location>
        <begin position="283"/>
        <end position="313"/>
    </location>
</feature>
<dbReference type="Proteomes" id="UP000275078">
    <property type="component" value="Unassembled WGS sequence"/>
</dbReference>
<dbReference type="InterPro" id="IPR036236">
    <property type="entry name" value="Znf_C2H2_sf"/>
</dbReference>
<evidence type="ECO:0000259" key="11">
    <source>
        <dbReference type="PROSITE" id="PS50157"/>
    </source>
</evidence>
<feature type="compositionally biased region" description="Polar residues" evidence="10">
    <location>
        <begin position="12"/>
        <end position="26"/>
    </location>
</feature>
<comment type="subcellular location">
    <subcellularLocation>
        <location evidence="1">Nucleus</location>
    </subcellularLocation>
</comment>
<evidence type="ECO:0000256" key="4">
    <source>
        <dbReference type="ARBA" id="ARBA00022771"/>
    </source>
</evidence>
<feature type="region of interest" description="Disordered" evidence="10">
    <location>
        <begin position="1"/>
        <end position="31"/>
    </location>
</feature>
<feature type="compositionally biased region" description="Polar residues" evidence="10">
    <location>
        <begin position="432"/>
        <end position="450"/>
    </location>
</feature>
<keyword evidence="2" id="KW-0479">Metal-binding</keyword>
<feature type="region of interest" description="Disordered" evidence="10">
    <location>
        <begin position="215"/>
        <end position="245"/>
    </location>
</feature>
<dbReference type="GO" id="GO:0005634">
    <property type="term" value="C:nucleus"/>
    <property type="evidence" value="ECO:0007669"/>
    <property type="project" value="UniProtKB-SubCell"/>
</dbReference>
<keyword evidence="7" id="KW-0804">Transcription</keyword>
<dbReference type="EMBL" id="ML119645">
    <property type="protein sequence ID" value="RPA88042.1"/>
    <property type="molecule type" value="Genomic_DNA"/>
</dbReference>
<name>A0A3N4IPC9_ASCIM</name>
<dbReference type="SUPFAM" id="SSF57667">
    <property type="entry name" value="beta-beta-alpha zinc fingers"/>
    <property type="match status" value="2"/>
</dbReference>
<reference evidence="12 13" key="1">
    <citation type="journal article" date="2018" name="Nat. Ecol. Evol.">
        <title>Pezizomycetes genomes reveal the molecular basis of ectomycorrhizal truffle lifestyle.</title>
        <authorList>
            <person name="Murat C."/>
            <person name="Payen T."/>
            <person name="Noel B."/>
            <person name="Kuo A."/>
            <person name="Morin E."/>
            <person name="Chen J."/>
            <person name="Kohler A."/>
            <person name="Krizsan K."/>
            <person name="Balestrini R."/>
            <person name="Da Silva C."/>
            <person name="Montanini B."/>
            <person name="Hainaut M."/>
            <person name="Levati E."/>
            <person name="Barry K.W."/>
            <person name="Belfiori B."/>
            <person name="Cichocki N."/>
            <person name="Clum A."/>
            <person name="Dockter R.B."/>
            <person name="Fauchery L."/>
            <person name="Guy J."/>
            <person name="Iotti M."/>
            <person name="Le Tacon F."/>
            <person name="Lindquist E.A."/>
            <person name="Lipzen A."/>
            <person name="Malagnac F."/>
            <person name="Mello A."/>
            <person name="Molinier V."/>
            <person name="Miyauchi S."/>
            <person name="Poulain J."/>
            <person name="Riccioni C."/>
            <person name="Rubini A."/>
            <person name="Sitrit Y."/>
            <person name="Splivallo R."/>
            <person name="Traeger S."/>
            <person name="Wang M."/>
            <person name="Zifcakova L."/>
            <person name="Wipf D."/>
            <person name="Zambonelli A."/>
            <person name="Paolocci F."/>
            <person name="Nowrousian M."/>
            <person name="Ottonello S."/>
            <person name="Baldrian P."/>
            <person name="Spatafora J.W."/>
            <person name="Henrissat B."/>
            <person name="Nagy L.G."/>
            <person name="Aury J.M."/>
            <person name="Wincker P."/>
            <person name="Grigoriev I.V."/>
            <person name="Bonfante P."/>
            <person name="Martin F.M."/>
        </authorList>
    </citation>
    <scope>NUCLEOTIDE SEQUENCE [LARGE SCALE GENOMIC DNA]</scope>
    <source>
        <strain evidence="12 13">RN42</strain>
    </source>
</reference>
<evidence type="ECO:0000256" key="9">
    <source>
        <dbReference type="PROSITE-ProRule" id="PRU00042"/>
    </source>
</evidence>
<feature type="domain" description="C2H2-type" evidence="11">
    <location>
        <begin position="314"/>
        <end position="333"/>
    </location>
</feature>
<dbReference type="PANTHER" id="PTHR47772:SF13">
    <property type="entry name" value="GASTRULA ZINC FINGER PROTEIN XLCGF49.1-LIKE-RELATED"/>
    <property type="match status" value="1"/>
</dbReference>
<evidence type="ECO:0000313" key="12">
    <source>
        <dbReference type="EMBL" id="RPA88042.1"/>
    </source>
</evidence>
<keyword evidence="3" id="KW-0677">Repeat</keyword>
<dbReference type="PANTHER" id="PTHR47772">
    <property type="entry name" value="ZINC FINGER PROTEIN 200"/>
    <property type="match status" value="1"/>
</dbReference>
<evidence type="ECO:0000256" key="2">
    <source>
        <dbReference type="ARBA" id="ARBA00022723"/>
    </source>
</evidence>
<dbReference type="Gene3D" id="3.30.160.60">
    <property type="entry name" value="Classic Zinc Finger"/>
    <property type="match status" value="2"/>
</dbReference>
<evidence type="ECO:0000256" key="5">
    <source>
        <dbReference type="ARBA" id="ARBA00022833"/>
    </source>
</evidence>
<gene>
    <name evidence="12" type="ORF">BJ508DRAFT_371520</name>
</gene>
<evidence type="ECO:0000256" key="1">
    <source>
        <dbReference type="ARBA" id="ARBA00004123"/>
    </source>
</evidence>
<dbReference type="GO" id="GO:0008270">
    <property type="term" value="F:zinc ion binding"/>
    <property type="evidence" value="ECO:0007669"/>
    <property type="project" value="UniProtKB-KW"/>
</dbReference>
<evidence type="ECO:0000256" key="3">
    <source>
        <dbReference type="ARBA" id="ARBA00022737"/>
    </source>
</evidence>
<dbReference type="SMART" id="SM00355">
    <property type="entry name" value="ZnF_C2H2"/>
    <property type="match status" value="3"/>
</dbReference>
<evidence type="ECO:0000256" key="10">
    <source>
        <dbReference type="SAM" id="MobiDB-lite"/>
    </source>
</evidence>
<dbReference type="InterPro" id="IPR050636">
    <property type="entry name" value="C2H2-ZF_domain-containing"/>
</dbReference>
<evidence type="ECO:0000313" key="13">
    <source>
        <dbReference type="Proteomes" id="UP000275078"/>
    </source>
</evidence>
<dbReference type="FunFam" id="3.30.160.60:FF:000100">
    <property type="entry name" value="Zinc finger 45-like"/>
    <property type="match status" value="1"/>
</dbReference>
<dbReference type="AlphaFoldDB" id="A0A3N4IPC9"/>
<feature type="compositionally biased region" description="Basic residues" evidence="10">
    <location>
        <begin position="1"/>
        <end position="10"/>
    </location>
</feature>
<feature type="compositionally biased region" description="Basic and acidic residues" evidence="10">
    <location>
        <begin position="329"/>
        <end position="345"/>
    </location>
</feature>
<dbReference type="Pfam" id="PF00096">
    <property type="entry name" value="zf-C2H2"/>
    <property type="match status" value="1"/>
</dbReference>
<feature type="region of interest" description="Disordered" evidence="10">
    <location>
        <begin position="361"/>
        <end position="450"/>
    </location>
</feature>
<dbReference type="InterPro" id="IPR013087">
    <property type="entry name" value="Znf_C2H2_type"/>
</dbReference>
<evidence type="ECO:0000256" key="6">
    <source>
        <dbReference type="ARBA" id="ARBA00023015"/>
    </source>
</evidence>
<evidence type="ECO:0000256" key="7">
    <source>
        <dbReference type="ARBA" id="ARBA00023163"/>
    </source>
</evidence>
<proteinExistence type="predicted"/>
<keyword evidence="8" id="KW-0539">Nucleus</keyword>
<dbReference type="OrthoDB" id="6910977at2759"/>
<dbReference type="STRING" id="1160509.A0A3N4IPC9"/>
<keyword evidence="13" id="KW-1185">Reference proteome</keyword>
<dbReference type="PROSITE" id="PS00028">
    <property type="entry name" value="ZINC_FINGER_C2H2_1"/>
    <property type="match status" value="2"/>
</dbReference>
<organism evidence="12 13">
    <name type="scientific">Ascobolus immersus RN42</name>
    <dbReference type="NCBI Taxonomy" id="1160509"/>
    <lineage>
        <taxon>Eukaryota</taxon>
        <taxon>Fungi</taxon>
        <taxon>Dikarya</taxon>
        <taxon>Ascomycota</taxon>
        <taxon>Pezizomycotina</taxon>
        <taxon>Pezizomycetes</taxon>
        <taxon>Pezizales</taxon>
        <taxon>Ascobolaceae</taxon>
        <taxon>Ascobolus</taxon>
    </lineage>
</organism>
<feature type="compositionally biased region" description="Polar residues" evidence="10">
    <location>
        <begin position="226"/>
        <end position="237"/>
    </location>
</feature>
<keyword evidence="6" id="KW-0805">Transcription regulation</keyword>
<feature type="region of interest" description="Disordered" evidence="10">
    <location>
        <begin position="329"/>
        <end position="349"/>
    </location>
</feature>
<keyword evidence="4 9" id="KW-0863">Zinc-finger</keyword>
<sequence length="450" mass="50713">MAVSMQRKRSAGSIQSQTLAYPSPSHSPAIGISRLPESKLQWCQESPVTTYDPQGNIPAWSNGYPQQRTLTPVIQNIQTADTGYGCLPSPPPQSYNNLEAEYGSMPIDPRTRHMLSTPTSEAMMPTTSAEHSISYTSSVATGSWTTTAYSDNKEHIANLISLSQGPQPDTTMSSPLSGDYGDDATISIHTGFNSLQISPEPPKWENRSPPPIDFSNTGVSEDHTVRTSGTSLYSSRGQPRRKRQLTTREEANYKCLQCGKYFSRVWNFNAHKNTHDPNRAKPHHCGIDGCEKRFVRRTDLVRHTSCVHQRVKKWACGLCGNKFARKDTLRRHEDDGCPKRVDIPSRHGKGMMNPKFLNFADKFLPPPASGSHMEMMPNPNDPRYQYQHQHQQHDQHSMQHPQHYQQHHEQQLGYPSRSQAPSHPGLPPLSVALQNTSPRPDIQHQQQMWR</sequence>